<protein>
    <submittedName>
        <fullName evidence="2">Uncharacterized protein</fullName>
    </submittedName>
</protein>
<dbReference type="EMBL" id="JADFFL010000004">
    <property type="protein sequence ID" value="MBE9662567.1"/>
    <property type="molecule type" value="Genomic_DNA"/>
</dbReference>
<organism evidence="2 3">
    <name type="scientific">Mucilaginibacter myungsuensis</name>
    <dbReference type="NCBI Taxonomy" id="649104"/>
    <lineage>
        <taxon>Bacteria</taxon>
        <taxon>Pseudomonadati</taxon>
        <taxon>Bacteroidota</taxon>
        <taxon>Sphingobacteriia</taxon>
        <taxon>Sphingobacteriales</taxon>
        <taxon>Sphingobacteriaceae</taxon>
        <taxon>Mucilaginibacter</taxon>
    </lineage>
</organism>
<dbReference type="AlphaFoldDB" id="A0A929KXP6"/>
<comment type="caution">
    <text evidence="2">The sequence shown here is derived from an EMBL/GenBank/DDBJ whole genome shotgun (WGS) entry which is preliminary data.</text>
</comment>
<keyword evidence="1" id="KW-1133">Transmembrane helix</keyword>
<keyword evidence="3" id="KW-1185">Reference proteome</keyword>
<reference evidence="2" key="1">
    <citation type="submission" date="2020-10" db="EMBL/GenBank/DDBJ databases">
        <title>Mucilaginibacter mali sp. nov., isolated from rhizosphere soil of apple orchard.</title>
        <authorList>
            <person name="Lee J.-S."/>
            <person name="Kim H.S."/>
            <person name="Kim J.-S."/>
        </authorList>
    </citation>
    <scope>NUCLEOTIDE SEQUENCE</scope>
    <source>
        <strain evidence="2">KCTC 22746</strain>
    </source>
</reference>
<dbReference type="Proteomes" id="UP000622475">
    <property type="component" value="Unassembled WGS sequence"/>
</dbReference>
<name>A0A929KXP6_9SPHI</name>
<evidence type="ECO:0000313" key="2">
    <source>
        <dbReference type="EMBL" id="MBE9662567.1"/>
    </source>
</evidence>
<dbReference type="RefSeq" id="WP_194111783.1">
    <property type="nucleotide sequence ID" value="NZ_JADFFL010000004.1"/>
</dbReference>
<accession>A0A929KXP6</accession>
<feature type="transmembrane region" description="Helical" evidence="1">
    <location>
        <begin position="12"/>
        <end position="33"/>
    </location>
</feature>
<keyword evidence="1" id="KW-0812">Transmembrane</keyword>
<sequence>MEKVYHLGKGRLVFISLFLMFALITAGRGFYLYKTLNDPMWILPGIVPLVIACIVFPLLLTTKLTITTWSITRIGLLGTKEMLISDIAGYRLRHIPRTRRMMLVFVSRNGDTMNVRYFQLDEGDEILRWAEERFARLD</sequence>
<evidence type="ECO:0000313" key="3">
    <source>
        <dbReference type="Proteomes" id="UP000622475"/>
    </source>
</evidence>
<gene>
    <name evidence="2" type="ORF">IRJ16_11800</name>
</gene>
<proteinExistence type="predicted"/>
<keyword evidence="1" id="KW-0472">Membrane</keyword>
<evidence type="ECO:0000256" key="1">
    <source>
        <dbReference type="SAM" id="Phobius"/>
    </source>
</evidence>
<feature type="transmembrane region" description="Helical" evidence="1">
    <location>
        <begin position="39"/>
        <end position="60"/>
    </location>
</feature>